<dbReference type="KEGG" id="kim:G3T16_06185"/>
<reference evidence="2 3" key="1">
    <citation type="submission" date="2020-02" db="EMBL/GenBank/DDBJ databases">
        <title>Genome sequencing for Kineobactrum sp. M2.</title>
        <authorList>
            <person name="Park S.-J."/>
        </authorList>
    </citation>
    <scope>NUCLEOTIDE SEQUENCE [LARGE SCALE GENOMIC DNA]</scope>
    <source>
        <strain evidence="2 3">M2</strain>
    </source>
</reference>
<dbReference type="InterPro" id="IPR036291">
    <property type="entry name" value="NAD(P)-bd_dom_sf"/>
</dbReference>
<keyword evidence="3" id="KW-1185">Reference proteome</keyword>
<organism evidence="2 3">
    <name type="scientific">Kineobactrum salinum</name>
    <dbReference type="NCBI Taxonomy" id="2708301"/>
    <lineage>
        <taxon>Bacteria</taxon>
        <taxon>Pseudomonadati</taxon>
        <taxon>Pseudomonadota</taxon>
        <taxon>Gammaproteobacteria</taxon>
        <taxon>Cellvibrionales</taxon>
        <taxon>Halieaceae</taxon>
        <taxon>Kineobactrum</taxon>
    </lineage>
</organism>
<dbReference type="InterPro" id="IPR003462">
    <property type="entry name" value="ODC_Mu_crystall"/>
</dbReference>
<dbReference type="SUPFAM" id="SSF51735">
    <property type="entry name" value="NAD(P)-binding Rossmann-fold domains"/>
    <property type="match status" value="1"/>
</dbReference>
<dbReference type="Gene3D" id="3.40.50.720">
    <property type="entry name" value="NAD(P)-binding Rossmann-like Domain"/>
    <property type="match status" value="1"/>
</dbReference>
<accession>A0A6C0TZG7</accession>
<comment type="similarity">
    <text evidence="1">Belongs to the ornithine cyclodeaminase/mu-crystallin family.</text>
</comment>
<evidence type="ECO:0000313" key="3">
    <source>
        <dbReference type="Proteomes" id="UP000477680"/>
    </source>
</evidence>
<proteinExistence type="inferred from homology"/>
<dbReference type="PANTHER" id="PTHR13812:SF19">
    <property type="entry name" value="KETIMINE REDUCTASE MU-CRYSTALLIN"/>
    <property type="match status" value="1"/>
</dbReference>
<evidence type="ECO:0000313" key="2">
    <source>
        <dbReference type="EMBL" id="QIB65048.1"/>
    </source>
</evidence>
<dbReference type="Pfam" id="PF02423">
    <property type="entry name" value="OCD_Mu_crystall"/>
    <property type="match status" value="1"/>
</dbReference>
<dbReference type="PIRSF" id="PIRSF001439">
    <property type="entry name" value="CryM"/>
    <property type="match status" value="1"/>
</dbReference>
<name>A0A6C0TZG7_9GAMM</name>
<evidence type="ECO:0000256" key="1">
    <source>
        <dbReference type="ARBA" id="ARBA00008903"/>
    </source>
</evidence>
<sequence>MSSERPASFRILNGTTVRAALPMQECVDLMVETMMAVSQGRSQIPLRTVMPVPESAKLMGVMPGYLAEPERLGAKLVCVFPENSTRGLSSHTGVVLLFDPDTGQIQALLDAAAITALRTPAATAAASKILAREGAGDLAILGAGEQALGHLEAMVLVHEVKRIRIWSRNRAKAEHFSCIAQLLSPVPIEICASAKEAVNGADLVCTTTASAEPVLEGDWISPGTHINLVGASVATSREIDVEGVRIAKFYVDSRPSAMAQAGEFKCALDAGAVDSDHIVGEIGEVHLGRCTGRTSNNEITIYKSLGNAAQDVATAHAVYVAACRNGLGTTADL</sequence>
<dbReference type="FunFam" id="3.40.50.720:FF:000311">
    <property type="entry name" value="Ornithine cyclodeaminase"/>
    <property type="match status" value="1"/>
</dbReference>
<gene>
    <name evidence="2" type="ORF">G3T16_06185</name>
</gene>
<dbReference type="GO" id="GO:0005737">
    <property type="term" value="C:cytoplasm"/>
    <property type="evidence" value="ECO:0007669"/>
    <property type="project" value="TreeGrafter"/>
</dbReference>
<dbReference type="GO" id="GO:0016491">
    <property type="term" value="F:oxidoreductase activity"/>
    <property type="evidence" value="ECO:0007669"/>
    <property type="project" value="UniProtKB-ARBA"/>
</dbReference>
<dbReference type="InterPro" id="IPR023401">
    <property type="entry name" value="ODC_N"/>
</dbReference>
<protein>
    <submittedName>
        <fullName evidence="2">Ornithine cyclodeaminase family protein</fullName>
    </submittedName>
</protein>
<dbReference type="Gene3D" id="3.30.1780.10">
    <property type="entry name" value="ornithine cyclodeaminase, domain 1"/>
    <property type="match status" value="1"/>
</dbReference>
<dbReference type="EMBL" id="CP048711">
    <property type="protein sequence ID" value="QIB65048.1"/>
    <property type="molecule type" value="Genomic_DNA"/>
</dbReference>
<dbReference type="AlphaFoldDB" id="A0A6C0TZG7"/>
<dbReference type="PANTHER" id="PTHR13812">
    <property type="entry name" value="KETIMINE REDUCTASE MU-CRYSTALLIN"/>
    <property type="match status" value="1"/>
</dbReference>
<dbReference type="RefSeq" id="WP_163494295.1">
    <property type="nucleotide sequence ID" value="NZ_CP048711.1"/>
</dbReference>
<dbReference type="Proteomes" id="UP000477680">
    <property type="component" value="Chromosome"/>
</dbReference>
<dbReference type="GO" id="GO:0019752">
    <property type="term" value="P:carboxylic acid metabolic process"/>
    <property type="evidence" value="ECO:0007669"/>
    <property type="project" value="UniProtKB-ARBA"/>
</dbReference>